<dbReference type="GO" id="GO:0015297">
    <property type="term" value="F:antiporter activity"/>
    <property type="evidence" value="ECO:0007669"/>
    <property type="project" value="InterPro"/>
</dbReference>
<evidence type="ECO:0000256" key="2">
    <source>
        <dbReference type="ARBA" id="ARBA00010199"/>
    </source>
</evidence>
<keyword evidence="4 6" id="KW-1133">Transmembrane helix</keyword>
<comment type="subcellular location">
    <subcellularLocation>
        <location evidence="1">Membrane</location>
        <topology evidence="1">Multi-pass membrane protein</topology>
    </subcellularLocation>
</comment>
<feature type="transmembrane region" description="Helical" evidence="6">
    <location>
        <begin position="286"/>
        <end position="309"/>
    </location>
</feature>
<feature type="transmembrane region" description="Helical" evidence="6">
    <location>
        <begin position="214"/>
        <end position="236"/>
    </location>
</feature>
<dbReference type="GO" id="GO:1990961">
    <property type="term" value="P:xenobiotic detoxification by transmembrane export across the plasma membrane"/>
    <property type="evidence" value="ECO:0007669"/>
    <property type="project" value="InterPro"/>
</dbReference>
<sequence>METPLVPQKLSAEADYLAVKGLKDAKFVFWTETVKIWRIAFPMALSALFQLLTVLSNSVYAGHLGDLELSSLSVYQGVLGSIYFYLLFGMSSALSTLCGQAFGAGQIQSTCIYVQRSWIILSSTCIILLPIYVYSTPILRLLGQEKEIADLAGRYSRQAIPYMFSCSITFPLHAFLQSQSKVKAIMCFEFLGFLLQNVLLYVFVTVFGGGISEIAMVTNIVAWLYALALFVYTIFWCKEWSEFSWMAFRDLWAFAKFSFSASVMSCLEQLYGTCIVLLAGQVDNPVIAVGSYSICFNVQGLHSMLVLALRAATSIRVSNSLGMSHPRAARYCFCVTMFQSLLLGILFMTVTFLSKEEFAKIFTNSEEMIGAAADLAYLLGVSMVLNSVSQVMLGVAVGSGWQVMVGYINLACYYIVGLPIGFFLGLNQHLGVKGLWGGTLCGRALQILVLLVIIWKTNWSKEVEQTAHRMRIWRINNLLLDDMGNVT</sequence>
<gene>
    <name evidence="8" type="primary">LOC106767056</name>
</gene>
<dbReference type="Proteomes" id="UP000087766">
    <property type="component" value="Chromosome 1"/>
</dbReference>
<reference evidence="7" key="1">
    <citation type="journal article" date="2014" name="Nat. Commun.">
        <title>Genome sequence of mungbean and insights into evolution within Vigna species.</title>
        <authorList>
            <person name="Kang Y.J."/>
            <person name="Kim S.K."/>
            <person name="Kim M.Y."/>
            <person name="Lestari P."/>
            <person name="Kim K.H."/>
            <person name="Ha B.K."/>
            <person name="Jun T.H."/>
            <person name="Hwang W.J."/>
            <person name="Lee T."/>
            <person name="Lee J."/>
            <person name="Shim S."/>
            <person name="Yoon M.Y."/>
            <person name="Jang Y.E."/>
            <person name="Han K.S."/>
            <person name="Taeprayoon P."/>
            <person name="Yoon N."/>
            <person name="Somta P."/>
            <person name="Tanya P."/>
            <person name="Kim K.S."/>
            <person name="Gwag J.G."/>
            <person name="Moon J.K."/>
            <person name="Lee Y.H."/>
            <person name="Park B.S."/>
            <person name="Bombarely A."/>
            <person name="Doyle J.J."/>
            <person name="Jackson S.A."/>
            <person name="Schafleitner R."/>
            <person name="Srinives P."/>
            <person name="Varshney R.K."/>
            <person name="Lee S.H."/>
        </authorList>
    </citation>
    <scope>NUCLEOTIDE SEQUENCE [LARGE SCALE GENOMIC DNA]</scope>
    <source>
        <strain evidence="7">cv. VC1973A</strain>
    </source>
</reference>
<evidence type="ECO:0000313" key="7">
    <source>
        <dbReference type="Proteomes" id="UP000087766"/>
    </source>
</evidence>
<dbReference type="PANTHER" id="PTHR11206">
    <property type="entry name" value="MULTIDRUG RESISTANCE PROTEIN"/>
    <property type="match status" value="1"/>
</dbReference>
<feature type="transmembrane region" description="Helical" evidence="6">
    <location>
        <begin position="436"/>
        <end position="455"/>
    </location>
</feature>
<feature type="transmembrane region" description="Helical" evidence="6">
    <location>
        <begin position="188"/>
        <end position="208"/>
    </location>
</feature>
<dbReference type="NCBIfam" id="TIGR00797">
    <property type="entry name" value="matE"/>
    <property type="match status" value="1"/>
</dbReference>
<comment type="similarity">
    <text evidence="2 6">Belongs to the multi antimicrobial extrusion (MATE) (TC 2.A.66.1) family.</text>
</comment>
<evidence type="ECO:0000256" key="4">
    <source>
        <dbReference type="ARBA" id="ARBA00022989"/>
    </source>
</evidence>
<evidence type="ECO:0000256" key="6">
    <source>
        <dbReference type="RuleBase" id="RU004914"/>
    </source>
</evidence>
<feature type="transmembrane region" description="Helical" evidence="6">
    <location>
        <begin position="375"/>
        <end position="397"/>
    </location>
</feature>
<keyword evidence="5 6" id="KW-0472">Membrane</keyword>
<dbReference type="GO" id="GO:0042910">
    <property type="term" value="F:xenobiotic transmembrane transporter activity"/>
    <property type="evidence" value="ECO:0007669"/>
    <property type="project" value="InterPro"/>
</dbReference>
<evidence type="ECO:0000256" key="1">
    <source>
        <dbReference type="ARBA" id="ARBA00004141"/>
    </source>
</evidence>
<feature type="transmembrane region" description="Helical" evidence="6">
    <location>
        <begin position="257"/>
        <end position="280"/>
    </location>
</feature>
<dbReference type="InterPro" id="IPR002528">
    <property type="entry name" value="MATE_fam"/>
</dbReference>
<feature type="transmembrane region" description="Helical" evidence="6">
    <location>
        <begin position="39"/>
        <end position="62"/>
    </location>
</feature>
<protein>
    <recommendedName>
        <fullName evidence="6">Protein DETOXIFICATION</fullName>
    </recommendedName>
    <alternativeName>
        <fullName evidence="6">Multidrug and toxic compound extrusion protein</fullName>
    </alternativeName>
</protein>
<dbReference type="KEGG" id="vra:106767056"/>
<reference evidence="8" key="2">
    <citation type="submission" date="2025-08" db="UniProtKB">
        <authorList>
            <consortium name="RefSeq"/>
        </authorList>
    </citation>
    <scope>IDENTIFICATION</scope>
    <source>
        <tissue evidence="8">Leaf</tissue>
    </source>
</reference>
<dbReference type="InterPro" id="IPR045069">
    <property type="entry name" value="MATE_euk"/>
</dbReference>
<dbReference type="AlphaFoldDB" id="A0A1S3UMT1"/>
<proteinExistence type="inferred from homology"/>
<dbReference type="RefSeq" id="XP_014507366.1">
    <property type="nucleotide sequence ID" value="XM_014651880.2"/>
</dbReference>
<dbReference type="OrthoDB" id="2126698at2759"/>
<name>A0A1S3UMT1_VIGRR</name>
<feature type="transmembrane region" description="Helical" evidence="6">
    <location>
        <begin position="330"/>
        <end position="355"/>
    </location>
</feature>
<evidence type="ECO:0000256" key="5">
    <source>
        <dbReference type="ARBA" id="ARBA00023136"/>
    </source>
</evidence>
<dbReference type="GeneID" id="106767056"/>
<feature type="transmembrane region" description="Helical" evidence="6">
    <location>
        <begin position="159"/>
        <end position="176"/>
    </location>
</feature>
<accession>A0A1S3UMT1</accession>
<feature type="transmembrane region" description="Helical" evidence="6">
    <location>
        <begin position="117"/>
        <end position="139"/>
    </location>
</feature>
<evidence type="ECO:0000256" key="3">
    <source>
        <dbReference type="ARBA" id="ARBA00022692"/>
    </source>
</evidence>
<dbReference type="GO" id="GO:0016020">
    <property type="term" value="C:membrane"/>
    <property type="evidence" value="ECO:0007669"/>
    <property type="project" value="UniProtKB-SubCell"/>
</dbReference>
<evidence type="ECO:0000313" key="8">
    <source>
        <dbReference type="RefSeq" id="XP_014507366.1"/>
    </source>
</evidence>
<dbReference type="CDD" id="cd13132">
    <property type="entry name" value="MATE_eukaryotic"/>
    <property type="match status" value="1"/>
</dbReference>
<dbReference type="Pfam" id="PF01554">
    <property type="entry name" value="MatE"/>
    <property type="match status" value="2"/>
</dbReference>
<keyword evidence="3 6" id="KW-0812">Transmembrane</keyword>
<keyword evidence="7" id="KW-1185">Reference proteome</keyword>
<feature type="transmembrane region" description="Helical" evidence="6">
    <location>
        <begin position="404"/>
        <end position="424"/>
    </location>
</feature>
<feature type="transmembrane region" description="Helical" evidence="6">
    <location>
        <begin position="82"/>
        <end position="105"/>
    </location>
</feature>
<organism evidence="7 8">
    <name type="scientific">Vigna radiata var. radiata</name>
    <name type="common">Mung bean</name>
    <name type="synonym">Phaseolus aureus</name>
    <dbReference type="NCBI Taxonomy" id="3916"/>
    <lineage>
        <taxon>Eukaryota</taxon>
        <taxon>Viridiplantae</taxon>
        <taxon>Streptophyta</taxon>
        <taxon>Embryophyta</taxon>
        <taxon>Tracheophyta</taxon>
        <taxon>Spermatophyta</taxon>
        <taxon>Magnoliopsida</taxon>
        <taxon>eudicotyledons</taxon>
        <taxon>Gunneridae</taxon>
        <taxon>Pentapetalae</taxon>
        <taxon>rosids</taxon>
        <taxon>fabids</taxon>
        <taxon>Fabales</taxon>
        <taxon>Fabaceae</taxon>
        <taxon>Papilionoideae</taxon>
        <taxon>50 kb inversion clade</taxon>
        <taxon>NPAAA clade</taxon>
        <taxon>indigoferoid/millettioid clade</taxon>
        <taxon>Phaseoleae</taxon>
        <taxon>Vigna</taxon>
    </lineage>
</organism>